<sequence length="135" mass="14707">MANKLLKSVAFCALSTLSFGALAGMGDPASKFCEAQGGKIEHKQSETGDMGICHTSDGQQIEAWTYYRHNHVDSAKADKKDAKKAKTGMSNPAASFCEEKGGKVEHKQSQSGDMGICHTSTGEQVEVWTYYRHHH</sequence>
<evidence type="ECO:0000313" key="4">
    <source>
        <dbReference type="Proteomes" id="UP000283255"/>
    </source>
</evidence>
<evidence type="ECO:0000256" key="2">
    <source>
        <dbReference type="SAM" id="SignalP"/>
    </source>
</evidence>
<feature type="compositionally biased region" description="Basic and acidic residues" evidence="1">
    <location>
        <begin position="97"/>
        <end position="108"/>
    </location>
</feature>
<dbReference type="PANTHER" id="PTHR38008">
    <property type="entry name" value="HEMOLYSIN-RELATED"/>
    <property type="match status" value="1"/>
</dbReference>
<dbReference type="Pfam" id="PF03891">
    <property type="entry name" value="DUF333"/>
    <property type="match status" value="2"/>
</dbReference>
<evidence type="ECO:0000256" key="1">
    <source>
        <dbReference type="SAM" id="MobiDB-lite"/>
    </source>
</evidence>
<name>A0A418YGG4_9GAMM</name>
<dbReference type="PANTHER" id="PTHR38008:SF2">
    <property type="entry name" value="HEMOLYSIN"/>
    <property type="match status" value="1"/>
</dbReference>
<feature type="signal peptide" evidence="2">
    <location>
        <begin position="1"/>
        <end position="23"/>
    </location>
</feature>
<dbReference type="RefSeq" id="WP_119910140.1">
    <property type="nucleotide sequence ID" value="NZ_QZCH01000007.1"/>
</dbReference>
<organism evidence="3 4">
    <name type="scientific">Motilimonas pumila</name>
    <dbReference type="NCBI Taxonomy" id="2303987"/>
    <lineage>
        <taxon>Bacteria</taxon>
        <taxon>Pseudomonadati</taxon>
        <taxon>Pseudomonadota</taxon>
        <taxon>Gammaproteobacteria</taxon>
        <taxon>Alteromonadales</taxon>
        <taxon>Alteromonadales genera incertae sedis</taxon>
        <taxon>Motilimonas</taxon>
    </lineage>
</organism>
<dbReference type="AlphaFoldDB" id="A0A418YGG4"/>
<dbReference type="OrthoDB" id="148878at2"/>
<feature type="chain" id="PRO_5019063999" evidence="2">
    <location>
        <begin position="24"/>
        <end position="135"/>
    </location>
</feature>
<reference evidence="3 4" key="1">
    <citation type="submission" date="2018-09" db="EMBL/GenBank/DDBJ databases">
        <authorList>
            <person name="Wang F."/>
        </authorList>
    </citation>
    <scope>NUCLEOTIDE SEQUENCE [LARGE SCALE GENOMIC DNA]</scope>
    <source>
        <strain evidence="3 4">PLHSC7-2</strain>
    </source>
</reference>
<evidence type="ECO:0000313" key="3">
    <source>
        <dbReference type="EMBL" id="RJG48700.1"/>
    </source>
</evidence>
<dbReference type="InterPro" id="IPR005590">
    <property type="entry name" value="DUF333"/>
</dbReference>
<accession>A0A418YGG4</accession>
<feature type="region of interest" description="Disordered" evidence="1">
    <location>
        <begin position="77"/>
        <end position="117"/>
    </location>
</feature>
<keyword evidence="4" id="KW-1185">Reference proteome</keyword>
<reference evidence="3 4" key="2">
    <citation type="submission" date="2019-01" db="EMBL/GenBank/DDBJ databases">
        <title>Motilimonas pumilus sp. nov., isolated from the gut of sea cucumber (Apostichopus japonicus).</title>
        <authorList>
            <person name="Wang F.-Q."/>
            <person name="Ren L.-H."/>
            <person name="Lin Y.-W."/>
            <person name="Sun G.-H."/>
            <person name="Du Z.-J."/>
            <person name="Zhao J.-X."/>
            <person name="Liu X.-J."/>
            <person name="Liu L.-J."/>
        </authorList>
    </citation>
    <scope>NUCLEOTIDE SEQUENCE [LARGE SCALE GENOMIC DNA]</scope>
    <source>
        <strain evidence="3 4">PLHSC7-2</strain>
    </source>
</reference>
<keyword evidence="2" id="KW-0732">Signal</keyword>
<dbReference type="EMBL" id="QZCH01000007">
    <property type="protein sequence ID" value="RJG48700.1"/>
    <property type="molecule type" value="Genomic_DNA"/>
</dbReference>
<protein>
    <submittedName>
        <fullName evidence="3">DUF333 domain-containing protein</fullName>
    </submittedName>
</protein>
<comment type="caution">
    <text evidence="3">The sequence shown here is derived from an EMBL/GenBank/DDBJ whole genome shotgun (WGS) entry which is preliminary data.</text>
</comment>
<dbReference type="Proteomes" id="UP000283255">
    <property type="component" value="Unassembled WGS sequence"/>
</dbReference>
<gene>
    <name evidence="3" type="ORF">D1Z90_07525</name>
</gene>
<proteinExistence type="predicted"/>